<name>A0A8H3M6M9_9GLOM</name>
<evidence type="ECO:0000313" key="1">
    <source>
        <dbReference type="EMBL" id="GET01664.1"/>
    </source>
</evidence>
<sequence length="73" mass="8838">MRFLRTDKLLPCPKPFSCDNAHEPTKIKDQAQVGTRFLKTLPASRNANNRKFRRNEYRRLRQWNRIMELDSVY</sequence>
<reference evidence="1" key="1">
    <citation type="submission" date="2019-10" db="EMBL/GenBank/DDBJ databases">
        <title>Conservation and host-specific expression of non-tandemly repeated heterogenous ribosome RNA gene in arbuscular mycorrhizal fungi.</title>
        <authorList>
            <person name="Maeda T."/>
            <person name="Kobayashi Y."/>
            <person name="Nakagawa T."/>
            <person name="Ezawa T."/>
            <person name="Yamaguchi K."/>
            <person name="Bino T."/>
            <person name="Nishimoto Y."/>
            <person name="Shigenobu S."/>
            <person name="Kawaguchi M."/>
        </authorList>
    </citation>
    <scope>NUCLEOTIDE SEQUENCE</scope>
    <source>
        <strain evidence="1">HR1</strain>
    </source>
</reference>
<proteinExistence type="predicted"/>
<gene>
    <name evidence="1" type="ORF">RCL2_002806200</name>
</gene>
<comment type="caution">
    <text evidence="1">The sequence shown here is derived from an EMBL/GenBank/DDBJ whole genome shotgun (WGS) entry which is preliminary data.</text>
</comment>
<organism evidence="1 2">
    <name type="scientific">Rhizophagus clarus</name>
    <dbReference type="NCBI Taxonomy" id="94130"/>
    <lineage>
        <taxon>Eukaryota</taxon>
        <taxon>Fungi</taxon>
        <taxon>Fungi incertae sedis</taxon>
        <taxon>Mucoromycota</taxon>
        <taxon>Glomeromycotina</taxon>
        <taxon>Glomeromycetes</taxon>
        <taxon>Glomerales</taxon>
        <taxon>Glomeraceae</taxon>
        <taxon>Rhizophagus</taxon>
    </lineage>
</organism>
<dbReference type="AlphaFoldDB" id="A0A8H3M6M9"/>
<protein>
    <submittedName>
        <fullName evidence="1">Uncharacterized protein</fullName>
    </submittedName>
</protein>
<dbReference type="Proteomes" id="UP000615446">
    <property type="component" value="Unassembled WGS sequence"/>
</dbReference>
<accession>A0A8H3M6M9</accession>
<evidence type="ECO:0000313" key="2">
    <source>
        <dbReference type="Proteomes" id="UP000615446"/>
    </source>
</evidence>
<dbReference type="EMBL" id="BLAL01000300">
    <property type="protein sequence ID" value="GET01664.1"/>
    <property type="molecule type" value="Genomic_DNA"/>
</dbReference>